<comment type="catalytic activity">
    <reaction evidence="3">
        <text>3'-dephospho-CoA + ATP = ADP + CoA + H(+)</text>
        <dbReference type="Rhea" id="RHEA:18245"/>
        <dbReference type="ChEBI" id="CHEBI:15378"/>
        <dbReference type="ChEBI" id="CHEBI:30616"/>
        <dbReference type="ChEBI" id="CHEBI:57287"/>
        <dbReference type="ChEBI" id="CHEBI:57328"/>
        <dbReference type="ChEBI" id="CHEBI:456216"/>
        <dbReference type="EC" id="2.7.1.24"/>
    </reaction>
</comment>
<comment type="similarity">
    <text evidence="3">Belongs to the CoaE family.</text>
</comment>
<keyword evidence="2 3" id="KW-0067">ATP-binding</keyword>
<evidence type="ECO:0000256" key="1">
    <source>
        <dbReference type="ARBA" id="ARBA00022741"/>
    </source>
</evidence>
<dbReference type="PANTHER" id="PTHR10695">
    <property type="entry name" value="DEPHOSPHO-COA KINASE-RELATED"/>
    <property type="match status" value="1"/>
</dbReference>
<protein>
    <recommendedName>
        <fullName evidence="3 4">Dephospho-CoA kinase</fullName>
        <ecNumber evidence="3 4">2.7.1.24</ecNumber>
    </recommendedName>
    <alternativeName>
        <fullName evidence="3">Dephosphocoenzyme A kinase</fullName>
    </alternativeName>
</protein>
<dbReference type="InterPro" id="IPR001977">
    <property type="entry name" value="Depp_CoAkinase"/>
</dbReference>
<dbReference type="Gene3D" id="3.40.50.300">
    <property type="entry name" value="P-loop containing nucleotide triphosphate hydrolases"/>
    <property type="match status" value="1"/>
</dbReference>
<proteinExistence type="inferred from homology"/>
<dbReference type="GO" id="GO:0004140">
    <property type="term" value="F:dephospho-CoA kinase activity"/>
    <property type="evidence" value="ECO:0007669"/>
    <property type="project" value="UniProtKB-EC"/>
</dbReference>
<dbReference type="PROSITE" id="PS51219">
    <property type="entry name" value="DPCK"/>
    <property type="match status" value="1"/>
</dbReference>
<dbReference type="InterPro" id="IPR027417">
    <property type="entry name" value="P-loop_NTPase"/>
</dbReference>
<dbReference type="CDD" id="cd02022">
    <property type="entry name" value="DPCK"/>
    <property type="match status" value="1"/>
</dbReference>
<dbReference type="Proteomes" id="UP001165492">
    <property type="component" value="Unassembled WGS sequence"/>
</dbReference>
<evidence type="ECO:0000256" key="2">
    <source>
        <dbReference type="ARBA" id="ARBA00022840"/>
    </source>
</evidence>
<comment type="pathway">
    <text evidence="3">Cofactor biosynthesis; coenzyme A biosynthesis; CoA from (R)-pantothenate: step 5/5.</text>
</comment>
<comment type="caution">
    <text evidence="5">The sequence shown here is derived from an EMBL/GenBank/DDBJ whole genome shotgun (WGS) entry which is preliminary data.</text>
</comment>
<keyword evidence="6" id="KW-1185">Reference proteome</keyword>
<comment type="function">
    <text evidence="3">Catalyzes the phosphorylation of the 3'-hydroxyl group of dephosphocoenzyme A to form coenzyme A.</text>
</comment>
<evidence type="ECO:0000256" key="4">
    <source>
        <dbReference type="NCBIfam" id="TIGR00152"/>
    </source>
</evidence>
<comment type="subcellular location">
    <subcellularLocation>
        <location evidence="3">Cytoplasm</location>
    </subcellularLocation>
</comment>
<dbReference type="EMBL" id="JAJHJB010000005">
    <property type="protein sequence ID" value="MCC5464878.1"/>
    <property type="molecule type" value="Genomic_DNA"/>
</dbReference>
<dbReference type="PANTHER" id="PTHR10695:SF46">
    <property type="entry name" value="BIFUNCTIONAL COENZYME A SYNTHASE-RELATED"/>
    <property type="match status" value="1"/>
</dbReference>
<keyword evidence="3" id="KW-0963">Cytoplasm</keyword>
<dbReference type="NCBIfam" id="TIGR00152">
    <property type="entry name" value="dephospho-CoA kinase"/>
    <property type="match status" value="1"/>
</dbReference>
<keyword evidence="3 5" id="KW-0808">Transferase</keyword>
<keyword evidence="3 5" id="KW-0418">Kinase</keyword>
<dbReference type="RefSeq" id="WP_229534277.1">
    <property type="nucleotide sequence ID" value="NZ_JAJHJB010000005.1"/>
</dbReference>
<dbReference type="HAMAP" id="MF_00376">
    <property type="entry name" value="Dephospho_CoA_kinase"/>
    <property type="match status" value="1"/>
</dbReference>
<reference evidence="5" key="1">
    <citation type="submission" date="2021-11" db="EMBL/GenBank/DDBJ databases">
        <title>Description of a new species Pelosinus isolated from the bottom sediments of Lake Baikal.</title>
        <authorList>
            <person name="Zakharyuk A."/>
        </authorList>
    </citation>
    <scope>NUCLEOTIDE SEQUENCE</scope>
    <source>
        <strain evidence="5">Bkl1</strain>
    </source>
</reference>
<dbReference type="EC" id="2.7.1.24" evidence="3 4"/>
<keyword evidence="3" id="KW-0173">Coenzyme A biosynthesis</keyword>
<sequence length="204" mass="22942">MYVIGLTGGIASGKSTVSSMLAKLGAYIIDTDKIAREVVMPKQPALLAIMAHFGDEIMLPDGNVNRKMLGNIIFQNPKERSCLEKMIHPYIEAQVDNCIKKAEQLGHRTVVIDIPLLFEAGWQSKVDEIWVVYVDPSVQLSRLISRNQLTNKEAMDRINAQLNITEKAKRSHLVIDNTLDVENTKQQVITAWLNVREKMNNVMA</sequence>
<evidence type="ECO:0000313" key="5">
    <source>
        <dbReference type="EMBL" id="MCC5464878.1"/>
    </source>
</evidence>
<dbReference type="Pfam" id="PF01121">
    <property type="entry name" value="CoaE"/>
    <property type="match status" value="1"/>
</dbReference>
<accession>A0ABS8HNU6</accession>
<evidence type="ECO:0000256" key="3">
    <source>
        <dbReference type="HAMAP-Rule" id="MF_00376"/>
    </source>
</evidence>
<evidence type="ECO:0000313" key="6">
    <source>
        <dbReference type="Proteomes" id="UP001165492"/>
    </source>
</evidence>
<gene>
    <name evidence="3 5" type="primary">coaE</name>
    <name evidence="5" type="ORF">LMF89_05775</name>
</gene>
<dbReference type="SUPFAM" id="SSF52540">
    <property type="entry name" value="P-loop containing nucleoside triphosphate hydrolases"/>
    <property type="match status" value="1"/>
</dbReference>
<keyword evidence="1 3" id="KW-0547">Nucleotide-binding</keyword>
<name>A0ABS8HNU6_9FIRM</name>
<feature type="binding site" evidence="3">
    <location>
        <begin position="11"/>
        <end position="16"/>
    </location>
    <ligand>
        <name>ATP</name>
        <dbReference type="ChEBI" id="CHEBI:30616"/>
    </ligand>
</feature>
<organism evidence="5 6">
    <name type="scientific">Pelosinus baikalensis</name>
    <dbReference type="NCBI Taxonomy" id="2892015"/>
    <lineage>
        <taxon>Bacteria</taxon>
        <taxon>Bacillati</taxon>
        <taxon>Bacillota</taxon>
        <taxon>Negativicutes</taxon>
        <taxon>Selenomonadales</taxon>
        <taxon>Sporomusaceae</taxon>
        <taxon>Pelosinus</taxon>
    </lineage>
</organism>